<evidence type="ECO:0000256" key="5">
    <source>
        <dbReference type="SAM" id="SignalP"/>
    </source>
</evidence>
<evidence type="ECO:0000256" key="3">
    <source>
        <dbReference type="ARBA" id="ARBA00022448"/>
    </source>
</evidence>
<dbReference type="PROSITE" id="PS01040">
    <property type="entry name" value="SBP_BACTERIAL_5"/>
    <property type="match status" value="1"/>
</dbReference>
<gene>
    <name evidence="7" type="ORF">Y919_06385</name>
</gene>
<evidence type="ECO:0000313" key="7">
    <source>
        <dbReference type="EMBL" id="KGG80391.1"/>
    </source>
</evidence>
<dbReference type="InterPro" id="IPR030678">
    <property type="entry name" value="Peptide/Ni-bd"/>
</dbReference>
<dbReference type="GO" id="GO:0042597">
    <property type="term" value="C:periplasmic space"/>
    <property type="evidence" value="ECO:0007669"/>
    <property type="project" value="UniProtKB-ARBA"/>
</dbReference>
<proteinExistence type="inferred from homology"/>
<dbReference type="CDD" id="cd08499">
    <property type="entry name" value="PBP2_Ylib_like"/>
    <property type="match status" value="1"/>
</dbReference>
<feature type="domain" description="Solute-binding protein family 5" evidence="6">
    <location>
        <begin position="79"/>
        <end position="428"/>
    </location>
</feature>
<sequence>MMRNKKLFLVVTSILVLALALAGCGQKPAEEAKGQKDTIVVAQSADAKSLDPHATNDSTSSNVMTQIYDTLVYATEDMEIQPGLAESWNQVDDTTWEFNIRKGVKFHNGEELKASDVKFTLDRMMKSSKVSHIVEAIDSVEVVDDYKVVIKTKEPFSPLLAHLAHSAAGILNEKAVKEAGDNYGQNPVGTGPFKFVSWEAGDKITLERFDDYFRGPAKLKKVVFRVVPEGTNRTIGLETGEIDIAYGIEPIDKDRVANHENLQLIEAPSLGMYYIGFNCEKAPFDNKLVRQAVSYAINPDDIIEAVLSGSGFKANSPIAPGVFGYNDKLNRYEYNPEKAKELLKEAGYENGFKTELWISGSLANQIAQIVQAQLKEIGIDVSIESLEWGTYIDRTAKGEQEMFFLGWTTVTGDADYGLYPLFHSSAKGSAGNRSFYGNPEVDKLLEQGKVATDIEKREEIYKKAQELIMEDAPIFPLFYKLQNAGTQKFIKGFKLHPAGHHKLYNIYFE</sequence>
<dbReference type="Gene3D" id="3.10.105.10">
    <property type="entry name" value="Dipeptide-binding Protein, Domain 3"/>
    <property type="match status" value="1"/>
</dbReference>
<dbReference type="Proteomes" id="UP000029622">
    <property type="component" value="Unassembled WGS sequence"/>
</dbReference>
<evidence type="ECO:0000256" key="4">
    <source>
        <dbReference type="ARBA" id="ARBA00022729"/>
    </source>
</evidence>
<dbReference type="InterPro" id="IPR039424">
    <property type="entry name" value="SBP_5"/>
</dbReference>
<dbReference type="RefSeq" id="WP_035163391.1">
    <property type="nucleotide sequence ID" value="NZ_AZTB01000027.1"/>
</dbReference>
<dbReference type="Pfam" id="PF00496">
    <property type="entry name" value="SBP_bac_5"/>
    <property type="match status" value="1"/>
</dbReference>
<dbReference type="InterPro" id="IPR023765">
    <property type="entry name" value="SBP_5_CS"/>
</dbReference>
<dbReference type="AlphaFoldDB" id="A0A096DM76"/>
<evidence type="ECO:0000259" key="6">
    <source>
        <dbReference type="Pfam" id="PF00496"/>
    </source>
</evidence>
<evidence type="ECO:0000256" key="2">
    <source>
        <dbReference type="ARBA" id="ARBA00005695"/>
    </source>
</evidence>
<comment type="caution">
    <text evidence="7">The sequence shown here is derived from an EMBL/GenBank/DDBJ whole genome shotgun (WGS) entry which is preliminary data.</text>
</comment>
<keyword evidence="3" id="KW-0813">Transport</keyword>
<dbReference type="STRING" id="1156417.Y919_06385"/>
<keyword evidence="4 5" id="KW-0732">Signal</keyword>
<comment type="similarity">
    <text evidence="2">Belongs to the bacterial solute-binding protein 5 family.</text>
</comment>
<dbReference type="InterPro" id="IPR000914">
    <property type="entry name" value="SBP_5_dom"/>
</dbReference>
<evidence type="ECO:0000313" key="8">
    <source>
        <dbReference type="Proteomes" id="UP000029622"/>
    </source>
</evidence>
<dbReference type="Gene3D" id="3.90.76.10">
    <property type="entry name" value="Dipeptide-binding Protein, Domain 1"/>
    <property type="match status" value="1"/>
</dbReference>
<dbReference type="PANTHER" id="PTHR30290:SF9">
    <property type="entry name" value="OLIGOPEPTIDE-BINDING PROTEIN APPA"/>
    <property type="match status" value="1"/>
</dbReference>
<dbReference type="PROSITE" id="PS51257">
    <property type="entry name" value="PROKAR_LIPOPROTEIN"/>
    <property type="match status" value="1"/>
</dbReference>
<feature type="chain" id="PRO_5038791767" evidence="5">
    <location>
        <begin position="23"/>
        <end position="509"/>
    </location>
</feature>
<reference evidence="7 8" key="1">
    <citation type="submission" date="2013-12" db="EMBL/GenBank/DDBJ databases">
        <title>Draft genome sequence of Caloranaerobacter sp. H53214.</title>
        <authorList>
            <person name="Jiang L.J."/>
            <person name="Shao Z.Z."/>
            <person name="Long M.N."/>
        </authorList>
    </citation>
    <scope>NUCLEOTIDE SEQUENCE [LARGE SCALE GENOMIC DNA]</scope>
    <source>
        <strain evidence="7 8">H53214</strain>
    </source>
</reference>
<evidence type="ECO:0000256" key="1">
    <source>
        <dbReference type="ARBA" id="ARBA00004193"/>
    </source>
</evidence>
<dbReference type="PANTHER" id="PTHR30290">
    <property type="entry name" value="PERIPLASMIC BINDING COMPONENT OF ABC TRANSPORTER"/>
    <property type="match status" value="1"/>
</dbReference>
<dbReference type="PIRSF" id="PIRSF002741">
    <property type="entry name" value="MppA"/>
    <property type="match status" value="1"/>
</dbReference>
<accession>A0A096DM76</accession>
<name>A0A096DM76_9FIRM</name>
<feature type="signal peptide" evidence="5">
    <location>
        <begin position="1"/>
        <end position="22"/>
    </location>
</feature>
<dbReference type="GO" id="GO:0015833">
    <property type="term" value="P:peptide transport"/>
    <property type="evidence" value="ECO:0007669"/>
    <property type="project" value="TreeGrafter"/>
</dbReference>
<dbReference type="EMBL" id="AZTB01000027">
    <property type="protein sequence ID" value="KGG80391.1"/>
    <property type="molecule type" value="Genomic_DNA"/>
</dbReference>
<dbReference type="GO" id="GO:0043190">
    <property type="term" value="C:ATP-binding cassette (ABC) transporter complex"/>
    <property type="evidence" value="ECO:0007669"/>
    <property type="project" value="InterPro"/>
</dbReference>
<dbReference type="SUPFAM" id="SSF53850">
    <property type="entry name" value="Periplasmic binding protein-like II"/>
    <property type="match status" value="1"/>
</dbReference>
<dbReference type="GO" id="GO:1904680">
    <property type="term" value="F:peptide transmembrane transporter activity"/>
    <property type="evidence" value="ECO:0007669"/>
    <property type="project" value="TreeGrafter"/>
</dbReference>
<comment type="subcellular location">
    <subcellularLocation>
        <location evidence="1">Cell membrane</location>
        <topology evidence="1">Lipid-anchor</topology>
    </subcellularLocation>
</comment>
<dbReference type="Gene3D" id="3.40.190.10">
    <property type="entry name" value="Periplasmic binding protein-like II"/>
    <property type="match status" value="1"/>
</dbReference>
<organism evidence="7 8">
    <name type="scientific">Caloranaerobacter azorensis H53214</name>
    <dbReference type="NCBI Taxonomy" id="1156417"/>
    <lineage>
        <taxon>Bacteria</taxon>
        <taxon>Bacillati</taxon>
        <taxon>Bacillota</taxon>
        <taxon>Tissierellia</taxon>
        <taxon>Tissierellales</taxon>
        <taxon>Thermohalobacteraceae</taxon>
        <taxon>Caloranaerobacter</taxon>
    </lineage>
</organism>
<protein>
    <submittedName>
        <fullName evidence="7">Diguanylate phosphodiesterase</fullName>
    </submittedName>
</protein>